<dbReference type="InterPro" id="IPR036322">
    <property type="entry name" value="WD40_repeat_dom_sf"/>
</dbReference>
<comment type="similarity">
    <text evidence="1 8">Belongs to the WD repeat DDB2/WDR76 family.</text>
</comment>
<evidence type="ECO:0000256" key="7">
    <source>
        <dbReference type="PROSITE-ProRule" id="PRU00221"/>
    </source>
</evidence>
<proteinExistence type="inferred from homology"/>
<feature type="compositionally biased region" description="Basic residues" evidence="9">
    <location>
        <begin position="70"/>
        <end position="79"/>
    </location>
</feature>
<evidence type="ECO:0000313" key="11">
    <source>
        <dbReference type="Proteomes" id="UP000292447"/>
    </source>
</evidence>
<sequence length="574" mass="64557">MWELIFMCWHLAPCSHIISRGSLMFRATILRMTSLEIVRKKNIERNKELLKKLNIDTLSDLAPARSVNKSNKKAKPRTKTKVDKAVPIRRSKRLSKDPEYDREKQEEEERAEDDRLAQEKLRELRLSKITGDFDIKDLLADPKLGVLLQESLILKSSPYNDALTNEQVENHLQDSKAHVELSALRGFSTKTGTNGNTRTVKGGNFRPNCLDEFGDFSRASLHSVTDPSKTKLTPQRITSLLLHPSIIDRLAFAGDTNGNMGIWAIDQKSEADDPVVVVTKPHGRTISRISDVPNKQTHILTGSYDGSCKSFDLSKERVLDTLSIRDEFEGFLGISDINCPSDNMLYVTTLNGLFFRHDMRQHPKEARYKSLVRLHDKKIGGFCVNPLSEYHIATASLDRSIKIWDLRGGKHSNTSDGLSSLHTCGEYNSRLSVSSVDWNSNQRLVCNGYDDTIRLFDILNRSNADGGSARKPNLRLPMDGENLTAQHVLKHNCQTGRWLSILKSRWQKEPQDSVQKFAIGNMRRSINIYSENGAPIANLAAPDIMTAVPAVVTLHPSRNWVLGGTSSGKVFLFN</sequence>
<evidence type="ECO:0000256" key="5">
    <source>
        <dbReference type="ARBA" id="ARBA00022763"/>
    </source>
</evidence>
<comment type="function">
    <text evidence="8">DNA-binding protein that binds to both single- and double-stranded DNA. Binds preferentially to UV-damaged DNA. May be involved in DNA-metabolic processes.</text>
</comment>
<dbReference type="InterPro" id="IPR015943">
    <property type="entry name" value="WD40/YVTN_repeat-like_dom_sf"/>
</dbReference>
<dbReference type="PROSITE" id="PS00678">
    <property type="entry name" value="WD_REPEATS_1"/>
    <property type="match status" value="1"/>
</dbReference>
<name>A0A4P6XQK2_9ASCO</name>
<dbReference type="PROSITE" id="PS50082">
    <property type="entry name" value="WD_REPEATS_2"/>
    <property type="match status" value="1"/>
</dbReference>
<keyword evidence="4" id="KW-0677">Repeat</keyword>
<dbReference type="GO" id="GO:0005634">
    <property type="term" value="C:nucleus"/>
    <property type="evidence" value="ECO:0007669"/>
    <property type="project" value="TreeGrafter"/>
</dbReference>
<keyword evidence="3 7" id="KW-0853">WD repeat</keyword>
<dbReference type="SUPFAM" id="SSF50978">
    <property type="entry name" value="WD40 repeat-like"/>
    <property type="match status" value="1"/>
</dbReference>
<dbReference type="GO" id="GO:0006974">
    <property type="term" value="P:DNA damage response"/>
    <property type="evidence" value="ECO:0007669"/>
    <property type="project" value="UniProtKB-KW"/>
</dbReference>
<keyword evidence="6 8" id="KW-0238">DNA-binding</keyword>
<evidence type="ECO:0000256" key="8">
    <source>
        <dbReference type="RuleBase" id="RU365004"/>
    </source>
</evidence>
<dbReference type="SMART" id="SM00320">
    <property type="entry name" value="WD40"/>
    <property type="match status" value="3"/>
</dbReference>
<evidence type="ECO:0000256" key="3">
    <source>
        <dbReference type="ARBA" id="ARBA00022574"/>
    </source>
</evidence>
<dbReference type="Pfam" id="PF00400">
    <property type="entry name" value="WD40"/>
    <property type="match status" value="2"/>
</dbReference>
<dbReference type="AlphaFoldDB" id="A0A4P6XQK2"/>
<evidence type="ECO:0000313" key="10">
    <source>
        <dbReference type="EMBL" id="QBM89690.1"/>
    </source>
</evidence>
<dbReference type="GO" id="GO:0003677">
    <property type="term" value="F:DNA binding"/>
    <property type="evidence" value="ECO:0007669"/>
    <property type="project" value="UniProtKB-UniRule"/>
</dbReference>
<protein>
    <recommendedName>
        <fullName evidence="2 8">DNA damage-binding protein CMR1</fullName>
    </recommendedName>
</protein>
<dbReference type="EMBL" id="CP034459">
    <property type="protein sequence ID" value="QBM89690.1"/>
    <property type="molecule type" value="Genomic_DNA"/>
</dbReference>
<dbReference type="InterPro" id="IPR001680">
    <property type="entry name" value="WD40_rpt"/>
</dbReference>
<dbReference type="Gene3D" id="2.130.10.10">
    <property type="entry name" value="YVTN repeat-like/Quinoprotein amine dehydrogenase"/>
    <property type="match status" value="1"/>
</dbReference>
<feature type="region of interest" description="Disordered" evidence="9">
    <location>
        <begin position="66"/>
        <end position="115"/>
    </location>
</feature>
<dbReference type="PANTHER" id="PTHR14773:SF0">
    <property type="entry name" value="WD REPEAT-CONTAINING PROTEIN 76"/>
    <property type="match status" value="1"/>
</dbReference>
<dbReference type="PANTHER" id="PTHR14773">
    <property type="entry name" value="WD REPEAT-CONTAINING PROTEIN 76"/>
    <property type="match status" value="1"/>
</dbReference>
<feature type="repeat" description="WD" evidence="7">
    <location>
        <begin position="372"/>
        <end position="414"/>
    </location>
</feature>
<dbReference type="STRING" id="2163413.A0A4P6XQK2"/>
<evidence type="ECO:0000256" key="4">
    <source>
        <dbReference type="ARBA" id="ARBA00022737"/>
    </source>
</evidence>
<gene>
    <name evidence="10" type="primary">MPUL0D07710</name>
    <name evidence="10" type="ORF">METSCH_D07710</name>
</gene>
<evidence type="ECO:0000256" key="1">
    <source>
        <dbReference type="ARBA" id="ARBA00005434"/>
    </source>
</evidence>
<evidence type="ECO:0000256" key="2">
    <source>
        <dbReference type="ARBA" id="ARBA00021132"/>
    </source>
</evidence>
<accession>A0A4P6XQK2</accession>
<dbReference type="GO" id="GO:2000001">
    <property type="term" value="P:regulation of DNA damage checkpoint"/>
    <property type="evidence" value="ECO:0007669"/>
    <property type="project" value="TreeGrafter"/>
</dbReference>
<evidence type="ECO:0000256" key="9">
    <source>
        <dbReference type="SAM" id="MobiDB-lite"/>
    </source>
</evidence>
<keyword evidence="5 8" id="KW-0227">DNA damage</keyword>
<reference evidence="11" key="1">
    <citation type="submission" date="2019-03" db="EMBL/GenBank/DDBJ databases">
        <title>Snf2 controls pulcherriminic acid biosynthesis and connects pigmentation and antifungal activity of the yeast Metschnikowia pulcherrima.</title>
        <authorList>
            <person name="Gore-Lloyd D."/>
            <person name="Sumann I."/>
            <person name="Brachmann A.O."/>
            <person name="Schneeberger K."/>
            <person name="Ortiz-Merino R.A."/>
            <person name="Moreno-Beltran M."/>
            <person name="Schlaefli M."/>
            <person name="Kirner P."/>
            <person name="Santos Kron A."/>
            <person name="Wolfe K.H."/>
            <person name="Piel J."/>
            <person name="Ahrens C.H."/>
            <person name="Henk D."/>
            <person name="Freimoser F.M."/>
        </authorList>
    </citation>
    <scope>NUCLEOTIDE SEQUENCE [LARGE SCALE GENOMIC DNA]</scope>
    <source>
        <strain evidence="11">APC 1.2</strain>
    </source>
</reference>
<dbReference type="Proteomes" id="UP000292447">
    <property type="component" value="Chromosome IV"/>
</dbReference>
<organism evidence="10 11">
    <name type="scientific">Metschnikowia aff. pulcherrima</name>
    <dbReference type="NCBI Taxonomy" id="2163413"/>
    <lineage>
        <taxon>Eukaryota</taxon>
        <taxon>Fungi</taxon>
        <taxon>Dikarya</taxon>
        <taxon>Ascomycota</taxon>
        <taxon>Saccharomycotina</taxon>
        <taxon>Pichiomycetes</taxon>
        <taxon>Metschnikowiaceae</taxon>
        <taxon>Metschnikowia</taxon>
    </lineage>
</organism>
<keyword evidence="11" id="KW-1185">Reference proteome</keyword>
<dbReference type="InterPro" id="IPR019775">
    <property type="entry name" value="WD40_repeat_CS"/>
</dbReference>
<feature type="compositionally biased region" description="Basic and acidic residues" evidence="9">
    <location>
        <begin position="94"/>
        <end position="115"/>
    </location>
</feature>
<dbReference type="InterPro" id="IPR050853">
    <property type="entry name" value="WD_repeat_DNA-damage-binding"/>
</dbReference>
<evidence type="ECO:0000256" key="6">
    <source>
        <dbReference type="ARBA" id="ARBA00023125"/>
    </source>
</evidence>